<dbReference type="PANTHER" id="PTHR11601">
    <property type="entry name" value="CYSTEINE DESULFURYLASE FAMILY MEMBER"/>
    <property type="match status" value="1"/>
</dbReference>
<dbReference type="Pfam" id="PF00266">
    <property type="entry name" value="Aminotran_5"/>
    <property type="match status" value="1"/>
</dbReference>
<dbReference type="Proteomes" id="UP000318578">
    <property type="component" value="Unassembled WGS sequence"/>
</dbReference>
<dbReference type="InterPro" id="IPR015424">
    <property type="entry name" value="PyrdxlP-dep_Trfase"/>
</dbReference>
<dbReference type="InterPro" id="IPR016454">
    <property type="entry name" value="Cysteine_dSase"/>
</dbReference>
<organism evidence="13 14">
    <name type="scientific">Amycolatopsis acidiphila</name>
    <dbReference type="NCBI Taxonomy" id="715473"/>
    <lineage>
        <taxon>Bacteria</taxon>
        <taxon>Bacillati</taxon>
        <taxon>Actinomycetota</taxon>
        <taxon>Actinomycetes</taxon>
        <taxon>Pseudonocardiales</taxon>
        <taxon>Pseudonocardiaceae</taxon>
        <taxon>Amycolatopsis</taxon>
    </lineage>
</organism>
<dbReference type="PROSITE" id="PS00595">
    <property type="entry name" value="AA_TRANSFER_CLASS_5"/>
    <property type="match status" value="1"/>
</dbReference>
<protein>
    <recommendedName>
        <fullName evidence="3">cysteine desulfurase</fullName>
        <ecNumber evidence="3">2.8.1.7</ecNumber>
    </recommendedName>
</protein>
<evidence type="ECO:0000313" key="13">
    <source>
        <dbReference type="EMBL" id="TVT18766.1"/>
    </source>
</evidence>
<dbReference type="Gene3D" id="1.10.260.50">
    <property type="match status" value="1"/>
</dbReference>
<evidence type="ECO:0000256" key="10">
    <source>
        <dbReference type="ARBA" id="ARBA00050776"/>
    </source>
</evidence>
<dbReference type="GO" id="GO:0046872">
    <property type="term" value="F:metal ion binding"/>
    <property type="evidence" value="ECO:0007669"/>
    <property type="project" value="UniProtKB-KW"/>
</dbReference>
<dbReference type="RefSeq" id="WP_144642651.1">
    <property type="nucleotide sequence ID" value="NZ_BNAX01000001.1"/>
</dbReference>
<accession>A0A558A3G3</accession>
<dbReference type="EC" id="2.8.1.7" evidence="3"/>
<evidence type="ECO:0000256" key="1">
    <source>
        <dbReference type="ARBA" id="ARBA00001933"/>
    </source>
</evidence>
<dbReference type="Gene3D" id="3.40.640.10">
    <property type="entry name" value="Type I PLP-dependent aspartate aminotransferase-like (Major domain)"/>
    <property type="match status" value="1"/>
</dbReference>
<comment type="cofactor">
    <cofactor evidence="1 11">
        <name>pyridoxal 5'-phosphate</name>
        <dbReference type="ChEBI" id="CHEBI:597326"/>
    </cofactor>
</comment>
<evidence type="ECO:0000256" key="5">
    <source>
        <dbReference type="ARBA" id="ARBA00022723"/>
    </source>
</evidence>
<reference evidence="13 14" key="1">
    <citation type="submission" date="2019-07" db="EMBL/GenBank/DDBJ databases">
        <title>New species of Amycolatopsis and Streptomyces.</title>
        <authorList>
            <person name="Duangmal K."/>
            <person name="Teo W.F.A."/>
            <person name="Lipun K."/>
        </authorList>
    </citation>
    <scope>NUCLEOTIDE SEQUENCE [LARGE SCALE GENOMIC DNA]</scope>
    <source>
        <strain evidence="13 14">JCM 30562</strain>
    </source>
</reference>
<evidence type="ECO:0000256" key="7">
    <source>
        <dbReference type="ARBA" id="ARBA00023004"/>
    </source>
</evidence>
<keyword evidence="7" id="KW-0408">Iron</keyword>
<keyword evidence="6" id="KW-0663">Pyridoxal phosphate</keyword>
<dbReference type="SUPFAM" id="SSF53383">
    <property type="entry name" value="PLP-dependent transferases"/>
    <property type="match status" value="1"/>
</dbReference>
<keyword evidence="5" id="KW-0479">Metal-binding</keyword>
<dbReference type="PIRSF" id="PIRSF005572">
    <property type="entry name" value="NifS"/>
    <property type="match status" value="1"/>
</dbReference>
<keyword evidence="4" id="KW-0808">Transferase</keyword>
<dbReference type="FunFam" id="3.40.640.10:FF:000084">
    <property type="entry name" value="IscS-like cysteine desulfurase"/>
    <property type="match status" value="1"/>
</dbReference>
<evidence type="ECO:0000256" key="8">
    <source>
        <dbReference type="ARBA" id="ARBA00023014"/>
    </source>
</evidence>
<comment type="catalytic activity">
    <reaction evidence="10">
        <text>(sulfur carrier)-H + L-cysteine = (sulfur carrier)-SH + L-alanine</text>
        <dbReference type="Rhea" id="RHEA:43892"/>
        <dbReference type="Rhea" id="RHEA-COMP:14737"/>
        <dbReference type="Rhea" id="RHEA-COMP:14739"/>
        <dbReference type="ChEBI" id="CHEBI:29917"/>
        <dbReference type="ChEBI" id="CHEBI:35235"/>
        <dbReference type="ChEBI" id="CHEBI:57972"/>
        <dbReference type="ChEBI" id="CHEBI:64428"/>
        <dbReference type="EC" id="2.8.1.7"/>
    </reaction>
</comment>
<evidence type="ECO:0000256" key="6">
    <source>
        <dbReference type="ARBA" id="ARBA00022898"/>
    </source>
</evidence>
<keyword evidence="8" id="KW-0411">Iron-sulfur</keyword>
<dbReference type="InterPro" id="IPR000192">
    <property type="entry name" value="Aminotrans_V_dom"/>
</dbReference>
<dbReference type="EMBL" id="VJZA01000056">
    <property type="protein sequence ID" value="TVT18766.1"/>
    <property type="molecule type" value="Genomic_DNA"/>
</dbReference>
<evidence type="ECO:0000256" key="2">
    <source>
        <dbReference type="ARBA" id="ARBA00006490"/>
    </source>
</evidence>
<dbReference type="GO" id="GO:0051536">
    <property type="term" value="F:iron-sulfur cluster binding"/>
    <property type="evidence" value="ECO:0007669"/>
    <property type="project" value="UniProtKB-KW"/>
</dbReference>
<evidence type="ECO:0000256" key="11">
    <source>
        <dbReference type="RuleBase" id="RU004504"/>
    </source>
</evidence>
<comment type="similarity">
    <text evidence="2">Belongs to the class-V pyridoxal-phosphate-dependent aminotransferase family. NifS/IscS subfamily.</text>
</comment>
<keyword evidence="9" id="KW-0045">Antibiotic biosynthesis</keyword>
<dbReference type="GO" id="GO:0017000">
    <property type="term" value="P:antibiotic biosynthetic process"/>
    <property type="evidence" value="ECO:0007669"/>
    <property type="project" value="UniProtKB-KW"/>
</dbReference>
<keyword evidence="14" id="KW-1185">Reference proteome</keyword>
<evidence type="ECO:0000256" key="4">
    <source>
        <dbReference type="ARBA" id="ARBA00022679"/>
    </source>
</evidence>
<dbReference type="OrthoDB" id="9808002at2"/>
<dbReference type="Gene3D" id="3.90.1150.10">
    <property type="entry name" value="Aspartate Aminotransferase, domain 1"/>
    <property type="match status" value="1"/>
</dbReference>
<dbReference type="GO" id="GO:0031071">
    <property type="term" value="F:cysteine desulfurase activity"/>
    <property type="evidence" value="ECO:0007669"/>
    <property type="project" value="UniProtKB-EC"/>
</dbReference>
<dbReference type="AlphaFoldDB" id="A0A558A3G3"/>
<dbReference type="InterPro" id="IPR015422">
    <property type="entry name" value="PyrdxlP-dep_Trfase_small"/>
</dbReference>
<proteinExistence type="inferred from homology"/>
<evidence type="ECO:0000313" key="14">
    <source>
        <dbReference type="Proteomes" id="UP000318578"/>
    </source>
</evidence>
<dbReference type="InterPro" id="IPR020578">
    <property type="entry name" value="Aminotrans_V_PyrdxlP_BS"/>
</dbReference>
<comment type="caution">
    <text evidence="13">The sequence shown here is derived from an EMBL/GenBank/DDBJ whole genome shotgun (WGS) entry which is preliminary data.</text>
</comment>
<feature type="domain" description="Aminotransferase class V" evidence="12">
    <location>
        <begin position="12"/>
        <end position="368"/>
    </location>
</feature>
<dbReference type="InterPro" id="IPR015421">
    <property type="entry name" value="PyrdxlP-dep_Trfase_major"/>
</dbReference>
<evidence type="ECO:0000256" key="9">
    <source>
        <dbReference type="ARBA" id="ARBA00023194"/>
    </source>
</evidence>
<name>A0A558A3G3_9PSEU</name>
<sequence length="385" mass="39734">MTVPSGLAGGPVYLDHNATTPVDPRVAEAALPYLATHFGNPSSGHAYGHAASAAVVAARAQVAAFLGCAAEEIVFTGGGSDADTLAVRGAALAHPGDHVITQVTEHPAVLAVCESLERLHGFRVTRLPVDETGLVRPADLRAALTPGTVLVSVMHANNETGTIQPVRELAAIAHEAGALFHTDAAQTAGKIPVSVRDLGVDLLSITGHKFYAPKGVGALYLRAGLGLEPSTYGGGQERGLRAGTENVALIAALGRAAELCDVSAAERTRLQVLRELLHSTLRQRLPGRVRLNGHPGLRLPNTLNVSVEGVPAAELLAAVPEVATSTGSACHEGDVRPSPVLTAMGLPASRATSALRLTLGRWTGEDDVLRAAHQLADAVPVPTPR</sequence>
<gene>
    <name evidence="13" type="ORF">FNH06_26650</name>
</gene>
<evidence type="ECO:0000256" key="3">
    <source>
        <dbReference type="ARBA" id="ARBA00012239"/>
    </source>
</evidence>
<evidence type="ECO:0000259" key="12">
    <source>
        <dbReference type="Pfam" id="PF00266"/>
    </source>
</evidence>
<dbReference type="PANTHER" id="PTHR11601:SF34">
    <property type="entry name" value="CYSTEINE DESULFURASE"/>
    <property type="match status" value="1"/>
</dbReference>